<keyword evidence="2" id="KW-0560">Oxidoreductase</keyword>
<dbReference type="PRINTS" id="PR00080">
    <property type="entry name" value="SDRFAMILY"/>
</dbReference>
<dbReference type="Pfam" id="PF00561">
    <property type="entry name" value="Abhydrolase_1"/>
    <property type="match status" value="1"/>
</dbReference>
<evidence type="ECO:0000256" key="2">
    <source>
        <dbReference type="ARBA" id="ARBA00023002"/>
    </source>
</evidence>
<evidence type="ECO:0000313" key="6">
    <source>
        <dbReference type="Proteomes" id="UP000198967"/>
    </source>
</evidence>
<dbReference type="SUPFAM" id="SSF53474">
    <property type="entry name" value="alpha/beta-Hydrolases"/>
    <property type="match status" value="1"/>
</dbReference>
<organism evidence="5 6">
    <name type="scientific">Pseudonocardia oroxyli</name>
    <dbReference type="NCBI Taxonomy" id="366584"/>
    <lineage>
        <taxon>Bacteria</taxon>
        <taxon>Bacillati</taxon>
        <taxon>Actinomycetota</taxon>
        <taxon>Actinomycetes</taxon>
        <taxon>Pseudonocardiales</taxon>
        <taxon>Pseudonocardiaceae</taxon>
        <taxon>Pseudonocardia</taxon>
    </lineage>
</organism>
<dbReference type="PRINTS" id="PR00081">
    <property type="entry name" value="GDHRDH"/>
</dbReference>
<dbReference type="PANTHER" id="PTHR43391:SF12">
    <property type="entry name" value="OXIDOREDUCTASE EPHD-RELATED"/>
    <property type="match status" value="1"/>
</dbReference>
<dbReference type="NCBIfam" id="NF004514">
    <property type="entry name" value="PRK05855.1"/>
    <property type="match status" value="1"/>
</dbReference>
<name>A0A1G7PLW9_PSEOR</name>
<reference evidence="5 6" key="1">
    <citation type="submission" date="2016-10" db="EMBL/GenBank/DDBJ databases">
        <authorList>
            <person name="de Groot N.N."/>
        </authorList>
    </citation>
    <scope>NUCLEOTIDE SEQUENCE [LARGE SCALE GENOMIC DNA]</scope>
    <source>
        <strain evidence="5 6">CGMCC 4.3143</strain>
    </source>
</reference>
<dbReference type="OrthoDB" id="4220752at2"/>
<dbReference type="InterPro" id="IPR029058">
    <property type="entry name" value="AB_hydrolase_fold"/>
</dbReference>
<feature type="region of interest" description="Disordered" evidence="3">
    <location>
        <begin position="267"/>
        <end position="304"/>
    </location>
</feature>
<dbReference type="Gene3D" id="3.40.50.1820">
    <property type="entry name" value="alpha/beta hydrolase"/>
    <property type="match status" value="1"/>
</dbReference>
<dbReference type="InterPro" id="IPR020904">
    <property type="entry name" value="Sc_DH/Rdtase_CS"/>
</dbReference>
<evidence type="ECO:0000313" key="5">
    <source>
        <dbReference type="EMBL" id="SDF87223.1"/>
    </source>
</evidence>
<feature type="domain" description="AB hydrolase-1" evidence="4">
    <location>
        <begin position="20"/>
        <end position="134"/>
    </location>
</feature>
<comment type="similarity">
    <text evidence="1">Belongs to the short-chain dehydrogenases/reductases (SDR) family.</text>
</comment>
<dbReference type="InterPro" id="IPR000073">
    <property type="entry name" value="AB_hydrolase_1"/>
</dbReference>
<gene>
    <name evidence="5" type="ORF">SAMN05216377_107168</name>
</gene>
<dbReference type="RefSeq" id="WP_093083278.1">
    <property type="nucleotide sequence ID" value="NZ_FNBE01000007.1"/>
</dbReference>
<dbReference type="AlphaFoldDB" id="A0A1G7PLW9"/>
<dbReference type="PANTHER" id="PTHR43391">
    <property type="entry name" value="RETINOL DEHYDROGENASE-RELATED"/>
    <property type="match status" value="1"/>
</dbReference>
<dbReference type="SUPFAM" id="SSF51735">
    <property type="entry name" value="NAD(P)-binding Rossmann-fold domains"/>
    <property type="match status" value="1"/>
</dbReference>
<dbReference type="EMBL" id="FNBE01000007">
    <property type="protein sequence ID" value="SDF87223.1"/>
    <property type="molecule type" value="Genomic_DNA"/>
</dbReference>
<proteinExistence type="inferred from homology"/>
<protein>
    <submittedName>
        <fullName evidence="5">Short-chain dehydrogenase</fullName>
    </submittedName>
</protein>
<evidence type="ECO:0000256" key="1">
    <source>
        <dbReference type="ARBA" id="ARBA00006484"/>
    </source>
</evidence>
<dbReference type="InterPro" id="IPR036291">
    <property type="entry name" value="NAD(P)-bd_dom_sf"/>
</dbReference>
<accession>A0A1G7PLW9</accession>
<dbReference type="InterPro" id="IPR002347">
    <property type="entry name" value="SDR_fam"/>
</dbReference>
<sequence length="556" mass="59184">MRSPDGVDLALYTDGPQDAPVVLAVHGYPDDHTVWSQVVPLLADDYRVVTYDVRGAGRSGEPTDPGGYRIDRLVADLLAVADAVTADSGGGPVHLLAHDWGSVQAWQAVSEHPDRFASFTSISGPHLAHLARFRGKGRLRQLAKSWYIGFFQLPRLPELAWRSGVAGGAIARREGVPVPSTRDGINGLELYRANIGGSHGDGRTTVPTQVLAPTRDRYLTTELLASAPGVRLREVAGGHWLPRERPDVVARCVRELIAEVGDPRVRNQGLAGLADPTPASPPLPTRESPTADTRVPRSGHASRTSRWSGKIVLVTGAASGIGKAVAEGFTARGATVVGVDRAPGCDFQVDVSDAAAMEKLADDVCARVGVPDVVVNNAGIAVSGPFLAHSAQDWQDIVDVNLMGVVHGCRLFAARMVERGEGGHLVNVASAAAFTPTSFLPAYCTTKSAVLMLSECLRAELAAHDIGVTALCPGFLPTNIGASARFVGVDDAAAEQRRVDRLLKRRPYRLEKVADAVITAVERNRPVQLLTVESRIARVLPPAVLRRVARLPVPNL</sequence>
<dbReference type="Pfam" id="PF00106">
    <property type="entry name" value="adh_short"/>
    <property type="match status" value="1"/>
</dbReference>
<dbReference type="STRING" id="366584.SAMN05216377_107168"/>
<dbReference type="GO" id="GO:0016491">
    <property type="term" value="F:oxidoreductase activity"/>
    <property type="evidence" value="ECO:0007669"/>
    <property type="project" value="UniProtKB-KW"/>
</dbReference>
<dbReference type="Gene3D" id="3.40.50.720">
    <property type="entry name" value="NAD(P)-binding Rossmann-like Domain"/>
    <property type="match status" value="1"/>
</dbReference>
<evidence type="ECO:0000259" key="4">
    <source>
        <dbReference type="Pfam" id="PF00561"/>
    </source>
</evidence>
<dbReference type="Proteomes" id="UP000198967">
    <property type="component" value="Unassembled WGS sequence"/>
</dbReference>
<evidence type="ECO:0000256" key="3">
    <source>
        <dbReference type="SAM" id="MobiDB-lite"/>
    </source>
</evidence>
<keyword evidence="6" id="KW-1185">Reference proteome</keyword>
<dbReference type="PROSITE" id="PS00061">
    <property type="entry name" value="ADH_SHORT"/>
    <property type="match status" value="1"/>
</dbReference>
<dbReference type="CDD" id="cd05233">
    <property type="entry name" value="SDR_c"/>
    <property type="match status" value="1"/>
</dbReference>